<comment type="caution">
    <text evidence="2">The sequence shown here is derived from an EMBL/GenBank/DDBJ whole genome shotgun (WGS) entry which is preliminary data.</text>
</comment>
<keyword evidence="1" id="KW-0732">Signal</keyword>
<evidence type="ECO:0000256" key="1">
    <source>
        <dbReference type="SAM" id="SignalP"/>
    </source>
</evidence>
<feature type="signal peptide" evidence="1">
    <location>
        <begin position="1"/>
        <end position="30"/>
    </location>
</feature>
<accession>A0ABS6ZET2</accession>
<feature type="chain" id="PRO_5046268489" description="Secreted protein" evidence="1">
    <location>
        <begin position="31"/>
        <end position="110"/>
    </location>
</feature>
<sequence length="110" mass="11105">MHLHDITHAVRAAAAPALLLAAAATGTAQAAGGDFQFMGQDDRVHAITVPEGCAEAGKAGGGGSRAVVNHTAKRAVLYREPGCQGDPVAVVEPGASRPVGPYFGSVRFTV</sequence>
<evidence type="ECO:0008006" key="4">
    <source>
        <dbReference type="Google" id="ProtNLM"/>
    </source>
</evidence>
<protein>
    <recommendedName>
        <fullName evidence="4">Secreted protein</fullName>
    </recommendedName>
</protein>
<reference evidence="2 3" key="1">
    <citation type="submission" date="2019-12" db="EMBL/GenBank/DDBJ databases">
        <title>Genome sequence of Streptomyces bambusae.</title>
        <authorList>
            <person name="Bansal K."/>
            <person name="Choksket S."/>
            <person name="Korpole S."/>
            <person name="Patil P.B."/>
        </authorList>
    </citation>
    <scope>NUCLEOTIDE SEQUENCE [LARGE SCALE GENOMIC DNA]</scope>
    <source>
        <strain evidence="2 3">SK60</strain>
    </source>
</reference>
<evidence type="ECO:0000313" key="3">
    <source>
        <dbReference type="Proteomes" id="UP000812013"/>
    </source>
</evidence>
<dbReference type="Proteomes" id="UP000812013">
    <property type="component" value="Unassembled WGS sequence"/>
</dbReference>
<evidence type="ECO:0000313" key="2">
    <source>
        <dbReference type="EMBL" id="MBW5486259.1"/>
    </source>
</evidence>
<dbReference type="EMBL" id="WTFF01000365">
    <property type="protein sequence ID" value="MBW5486259.1"/>
    <property type="molecule type" value="Genomic_DNA"/>
</dbReference>
<name>A0ABS6ZET2_9ACTN</name>
<gene>
    <name evidence="2" type="ORF">GPJ59_31440</name>
</gene>
<dbReference type="RefSeq" id="WP_219671335.1">
    <property type="nucleotide sequence ID" value="NZ_WTFF01000365.1"/>
</dbReference>
<keyword evidence="3" id="KW-1185">Reference proteome</keyword>
<organism evidence="2 3">
    <name type="scientific">Streptomyces bambusae</name>
    <dbReference type="NCBI Taxonomy" id="1550616"/>
    <lineage>
        <taxon>Bacteria</taxon>
        <taxon>Bacillati</taxon>
        <taxon>Actinomycetota</taxon>
        <taxon>Actinomycetes</taxon>
        <taxon>Kitasatosporales</taxon>
        <taxon>Streptomycetaceae</taxon>
        <taxon>Streptomyces</taxon>
    </lineage>
</organism>
<proteinExistence type="predicted"/>